<feature type="domain" description="Pirin N-terminal" evidence="3">
    <location>
        <begin position="28"/>
        <end position="114"/>
    </location>
</feature>
<gene>
    <name evidence="4" type="ORF">DCC35_13025</name>
</gene>
<dbReference type="PIRSF" id="PIRSF006232">
    <property type="entry name" value="Pirin"/>
    <property type="match status" value="1"/>
</dbReference>
<dbReference type="PANTHER" id="PTHR13903">
    <property type="entry name" value="PIRIN-RELATED"/>
    <property type="match status" value="1"/>
</dbReference>
<dbReference type="InterPro" id="IPR011051">
    <property type="entry name" value="RmlC_Cupin_sf"/>
</dbReference>
<evidence type="ECO:0000313" key="4">
    <source>
        <dbReference type="EMBL" id="QCK15602.1"/>
    </source>
</evidence>
<dbReference type="InterPro" id="IPR014710">
    <property type="entry name" value="RmlC-like_jellyroll"/>
</dbReference>
<evidence type="ECO:0000313" key="5">
    <source>
        <dbReference type="Proteomes" id="UP000298616"/>
    </source>
</evidence>
<reference evidence="4 5" key="1">
    <citation type="submission" date="2018-04" db="EMBL/GenBank/DDBJ databases">
        <title>Complete genome uncultured novel isolate.</title>
        <authorList>
            <person name="Merlino G."/>
        </authorList>
    </citation>
    <scope>NUCLEOTIDE SEQUENCE [LARGE SCALE GENOMIC DNA]</scope>
    <source>
        <strain evidence="5">R1DC9</strain>
    </source>
</reference>
<evidence type="ECO:0000259" key="3">
    <source>
        <dbReference type="Pfam" id="PF02678"/>
    </source>
</evidence>
<accession>A0A4D7JSE2</accession>
<dbReference type="Pfam" id="PF02678">
    <property type="entry name" value="Pirin"/>
    <property type="match status" value="1"/>
</dbReference>
<dbReference type="AlphaFoldDB" id="A0A4D7JSE2"/>
<protein>
    <recommendedName>
        <fullName evidence="3">Pirin N-terminal domain-containing protein</fullName>
    </recommendedName>
</protein>
<dbReference type="InterPro" id="IPR012093">
    <property type="entry name" value="Pirin"/>
</dbReference>
<proteinExistence type="inferred from homology"/>
<dbReference type="InterPro" id="IPR003829">
    <property type="entry name" value="Pirin_N_dom"/>
</dbReference>
<dbReference type="Proteomes" id="UP000298616">
    <property type="component" value="Chromosome"/>
</dbReference>
<organism evidence="4 5">
    <name type="scientific">Mangrovivirga cuniculi</name>
    <dbReference type="NCBI Taxonomy" id="2715131"/>
    <lineage>
        <taxon>Bacteria</taxon>
        <taxon>Pseudomonadati</taxon>
        <taxon>Bacteroidota</taxon>
        <taxon>Cytophagia</taxon>
        <taxon>Cytophagales</taxon>
        <taxon>Mangrovivirgaceae</taxon>
        <taxon>Mangrovivirga</taxon>
    </lineage>
</organism>
<dbReference type="SUPFAM" id="SSF51182">
    <property type="entry name" value="RmlC-like cupins"/>
    <property type="match status" value="1"/>
</dbReference>
<evidence type="ECO:0000256" key="2">
    <source>
        <dbReference type="RuleBase" id="RU003457"/>
    </source>
</evidence>
<dbReference type="Gene3D" id="2.60.120.10">
    <property type="entry name" value="Jelly Rolls"/>
    <property type="match status" value="1"/>
</dbReference>
<name>A0A4D7JSE2_9BACT</name>
<dbReference type="KEGG" id="fpf:DCC35_13025"/>
<dbReference type="OrthoDB" id="321327at2"/>
<evidence type="ECO:0000256" key="1">
    <source>
        <dbReference type="ARBA" id="ARBA00008416"/>
    </source>
</evidence>
<comment type="similarity">
    <text evidence="1 2">Belongs to the pirin family.</text>
</comment>
<dbReference type="EMBL" id="CP028923">
    <property type="protein sequence ID" value="QCK15602.1"/>
    <property type="molecule type" value="Genomic_DNA"/>
</dbReference>
<dbReference type="RefSeq" id="WP_137091196.1">
    <property type="nucleotide sequence ID" value="NZ_CP028923.1"/>
</dbReference>
<dbReference type="PANTHER" id="PTHR13903:SF8">
    <property type="entry name" value="PIRIN"/>
    <property type="match status" value="1"/>
</dbReference>
<sequence length="272" mass="30096">MKRAIEYRTKGKGHHGMITNLVGPSGIGQDIKPFIFLDYIHGVPSQGAGFGWHPHSGIATFTYYIEGGSDLEESTGNKVSFRAGDIEYLQAGSGAWHKGILLKDQPTIGFQLWICLPPELETADAKSIYLTTDHIIGNDRFKVLLGEHEGLKSKIESPNDMNYLDVNLGPNEKWTYTPPESHDVLWMVVYEGKLSGDLLASVGELIVFQEGSQPVEFSSEHSASFLLGSAKKFEYDLVIGRGSIHTSKYTLLTSQIKINKTYAELVKKGVFE</sequence>
<keyword evidence="5" id="KW-1185">Reference proteome</keyword>